<dbReference type="AlphaFoldDB" id="A0A916EA65"/>
<dbReference type="Proteomes" id="UP000684084">
    <property type="component" value="Unassembled WGS sequence"/>
</dbReference>
<proteinExistence type="predicted"/>
<gene>
    <name evidence="1" type="ORF">CHRIB12_LOCUS14542</name>
</gene>
<sequence length="82" mass="9279">MSEYDDELISPKSKIIMLQKEISELKRKSDPLNKSKSISTQKTSTSIQKFPNKLKSTSSFTATAETQQEASLFITYEISKTI</sequence>
<name>A0A916EA65_9GLOM</name>
<evidence type="ECO:0000313" key="1">
    <source>
        <dbReference type="EMBL" id="CAB5374636.1"/>
    </source>
</evidence>
<comment type="caution">
    <text evidence="1">The sequence shown here is derived from an EMBL/GenBank/DDBJ whole genome shotgun (WGS) entry which is preliminary data.</text>
</comment>
<dbReference type="EMBL" id="CAGKOT010000033">
    <property type="protein sequence ID" value="CAB5374636.1"/>
    <property type="molecule type" value="Genomic_DNA"/>
</dbReference>
<evidence type="ECO:0000313" key="2">
    <source>
        <dbReference type="Proteomes" id="UP000684084"/>
    </source>
</evidence>
<dbReference type="OrthoDB" id="2471706at2759"/>
<reference evidence="1" key="1">
    <citation type="submission" date="2020-05" db="EMBL/GenBank/DDBJ databases">
        <authorList>
            <person name="Rincon C."/>
            <person name="Sanders R I."/>
            <person name="Robbins C."/>
            <person name="Chaturvedi A."/>
        </authorList>
    </citation>
    <scope>NUCLEOTIDE SEQUENCE</scope>
    <source>
        <strain evidence="1">CHB12</strain>
    </source>
</reference>
<organism evidence="1 2">
    <name type="scientific">Rhizophagus irregularis</name>
    <dbReference type="NCBI Taxonomy" id="588596"/>
    <lineage>
        <taxon>Eukaryota</taxon>
        <taxon>Fungi</taxon>
        <taxon>Fungi incertae sedis</taxon>
        <taxon>Mucoromycota</taxon>
        <taxon>Glomeromycotina</taxon>
        <taxon>Glomeromycetes</taxon>
        <taxon>Glomerales</taxon>
        <taxon>Glomeraceae</taxon>
        <taxon>Rhizophagus</taxon>
    </lineage>
</organism>
<accession>A0A916EA65</accession>
<protein>
    <submittedName>
        <fullName evidence="1">Uncharacterized protein</fullName>
    </submittedName>
</protein>